<dbReference type="Proteomes" id="UP001321760">
    <property type="component" value="Unassembled WGS sequence"/>
</dbReference>
<comment type="caution">
    <text evidence="3">The sequence shown here is derived from an EMBL/GenBank/DDBJ whole genome shotgun (WGS) entry which is preliminary data.</text>
</comment>
<sequence>MIPLFLLSALATASASPLSPRMPPPIPTQPPSNYARAFRLIANSTAATPNPIFNPPIGQWVVSQHRVSSGQWALALSPDPEKDLHLVPTVFFVNGTESDTALETASIMVPPIDAGSYGVFPVGLQFNTYRSNMKDTNTSQELEHLTVWMNRTGTIGAGIARGTAPGTESPPGPSLSSKYPVLFPPRNLQVGVTGTFAVCKNDSGLTFPGFAEYYLIWVRKAVSVVPYNCQEVNLVAQCAELPELAGVKELNLIPAEVRCYEDVSAVEWTKPPFY</sequence>
<dbReference type="EMBL" id="MU865943">
    <property type="protein sequence ID" value="KAK4448448.1"/>
    <property type="molecule type" value="Genomic_DNA"/>
</dbReference>
<accession>A0AAV9GJ09</accession>
<proteinExistence type="predicted"/>
<feature type="chain" id="PRO_5043687242" description="DUF7907 domain-containing protein" evidence="1">
    <location>
        <begin position="16"/>
        <end position="274"/>
    </location>
</feature>
<dbReference type="InterPro" id="IPR057229">
    <property type="entry name" value="DUF7907"/>
</dbReference>
<reference evidence="3" key="1">
    <citation type="journal article" date="2023" name="Mol. Phylogenet. Evol.">
        <title>Genome-scale phylogeny and comparative genomics of the fungal order Sordariales.</title>
        <authorList>
            <person name="Hensen N."/>
            <person name="Bonometti L."/>
            <person name="Westerberg I."/>
            <person name="Brannstrom I.O."/>
            <person name="Guillou S."/>
            <person name="Cros-Aarteil S."/>
            <person name="Calhoun S."/>
            <person name="Haridas S."/>
            <person name="Kuo A."/>
            <person name="Mondo S."/>
            <person name="Pangilinan J."/>
            <person name="Riley R."/>
            <person name="LaButti K."/>
            <person name="Andreopoulos B."/>
            <person name="Lipzen A."/>
            <person name="Chen C."/>
            <person name="Yan M."/>
            <person name="Daum C."/>
            <person name="Ng V."/>
            <person name="Clum A."/>
            <person name="Steindorff A."/>
            <person name="Ohm R.A."/>
            <person name="Martin F."/>
            <person name="Silar P."/>
            <person name="Natvig D.O."/>
            <person name="Lalanne C."/>
            <person name="Gautier V."/>
            <person name="Ament-Velasquez S.L."/>
            <person name="Kruys A."/>
            <person name="Hutchinson M.I."/>
            <person name="Powell A.J."/>
            <person name="Barry K."/>
            <person name="Miller A.N."/>
            <person name="Grigoriev I.V."/>
            <person name="Debuchy R."/>
            <person name="Gladieux P."/>
            <person name="Hiltunen Thoren M."/>
            <person name="Johannesson H."/>
        </authorList>
    </citation>
    <scope>NUCLEOTIDE SEQUENCE</scope>
    <source>
        <strain evidence="3">PSN243</strain>
    </source>
</reference>
<name>A0AAV9GJ09_9PEZI</name>
<keyword evidence="4" id="KW-1185">Reference proteome</keyword>
<dbReference type="AlphaFoldDB" id="A0AAV9GJ09"/>
<dbReference type="Pfam" id="PF25484">
    <property type="entry name" value="DUF7907"/>
    <property type="match status" value="1"/>
</dbReference>
<feature type="domain" description="DUF7907" evidence="2">
    <location>
        <begin position="36"/>
        <end position="238"/>
    </location>
</feature>
<reference evidence="3" key="2">
    <citation type="submission" date="2023-05" db="EMBL/GenBank/DDBJ databases">
        <authorList>
            <consortium name="Lawrence Berkeley National Laboratory"/>
            <person name="Steindorff A."/>
            <person name="Hensen N."/>
            <person name="Bonometti L."/>
            <person name="Westerberg I."/>
            <person name="Brannstrom I.O."/>
            <person name="Guillou S."/>
            <person name="Cros-Aarteil S."/>
            <person name="Calhoun S."/>
            <person name="Haridas S."/>
            <person name="Kuo A."/>
            <person name="Mondo S."/>
            <person name="Pangilinan J."/>
            <person name="Riley R."/>
            <person name="Labutti K."/>
            <person name="Andreopoulos B."/>
            <person name="Lipzen A."/>
            <person name="Chen C."/>
            <person name="Yanf M."/>
            <person name="Daum C."/>
            <person name="Ng V."/>
            <person name="Clum A."/>
            <person name="Ohm R."/>
            <person name="Martin F."/>
            <person name="Silar P."/>
            <person name="Natvig D."/>
            <person name="Lalanne C."/>
            <person name="Gautier V."/>
            <person name="Ament-Velasquez S.L."/>
            <person name="Kruys A."/>
            <person name="Hutchinson M.I."/>
            <person name="Powell A.J."/>
            <person name="Barry K."/>
            <person name="Miller A.N."/>
            <person name="Grigoriev I.V."/>
            <person name="Debuchy R."/>
            <person name="Gladieux P."/>
            <person name="Thoren M.H."/>
            <person name="Johannesson H."/>
        </authorList>
    </citation>
    <scope>NUCLEOTIDE SEQUENCE</scope>
    <source>
        <strain evidence="3">PSN243</strain>
    </source>
</reference>
<evidence type="ECO:0000313" key="4">
    <source>
        <dbReference type="Proteomes" id="UP001321760"/>
    </source>
</evidence>
<keyword evidence="1" id="KW-0732">Signal</keyword>
<protein>
    <recommendedName>
        <fullName evidence="2">DUF7907 domain-containing protein</fullName>
    </recommendedName>
</protein>
<feature type="signal peptide" evidence="1">
    <location>
        <begin position="1"/>
        <end position="15"/>
    </location>
</feature>
<gene>
    <name evidence="3" type="ORF">QBC34DRAFT_465881</name>
</gene>
<evidence type="ECO:0000256" key="1">
    <source>
        <dbReference type="SAM" id="SignalP"/>
    </source>
</evidence>
<organism evidence="3 4">
    <name type="scientific">Podospora aff. communis PSN243</name>
    <dbReference type="NCBI Taxonomy" id="3040156"/>
    <lineage>
        <taxon>Eukaryota</taxon>
        <taxon>Fungi</taxon>
        <taxon>Dikarya</taxon>
        <taxon>Ascomycota</taxon>
        <taxon>Pezizomycotina</taxon>
        <taxon>Sordariomycetes</taxon>
        <taxon>Sordariomycetidae</taxon>
        <taxon>Sordariales</taxon>
        <taxon>Podosporaceae</taxon>
        <taxon>Podospora</taxon>
    </lineage>
</organism>
<evidence type="ECO:0000313" key="3">
    <source>
        <dbReference type="EMBL" id="KAK4448448.1"/>
    </source>
</evidence>
<evidence type="ECO:0000259" key="2">
    <source>
        <dbReference type="Pfam" id="PF25484"/>
    </source>
</evidence>